<accession>A0A085MKP9</accession>
<evidence type="ECO:0000313" key="2">
    <source>
        <dbReference type="Proteomes" id="UP000030764"/>
    </source>
</evidence>
<organism evidence="1 2">
    <name type="scientific">Trichuris suis</name>
    <name type="common">pig whipworm</name>
    <dbReference type="NCBI Taxonomy" id="68888"/>
    <lineage>
        <taxon>Eukaryota</taxon>
        <taxon>Metazoa</taxon>
        <taxon>Ecdysozoa</taxon>
        <taxon>Nematoda</taxon>
        <taxon>Enoplea</taxon>
        <taxon>Dorylaimia</taxon>
        <taxon>Trichinellida</taxon>
        <taxon>Trichuridae</taxon>
        <taxon>Trichuris</taxon>
    </lineage>
</organism>
<reference evidence="1 2" key="1">
    <citation type="journal article" date="2014" name="Nat. Genet.">
        <title>Genome and transcriptome of the porcine whipworm Trichuris suis.</title>
        <authorList>
            <person name="Jex A.R."/>
            <person name="Nejsum P."/>
            <person name="Schwarz E.M."/>
            <person name="Hu L."/>
            <person name="Young N.D."/>
            <person name="Hall R.S."/>
            <person name="Korhonen P.K."/>
            <person name="Liao S."/>
            <person name="Thamsborg S."/>
            <person name="Xia J."/>
            <person name="Xu P."/>
            <person name="Wang S."/>
            <person name="Scheerlinck J.P."/>
            <person name="Hofmann A."/>
            <person name="Sternberg P.W."/>
            <person name="Wang J."/>
            <person name="Gasser R.B."/>
        </authorList>
    </citation>
    <scope>NUCLEOTIDE SEQUENCE [LARGE SCALE GENOMIC DNA]</scope>
    <source>
        <strain evidence="1">DCEP-RM93M</strain>
    </source>
</reference>
<dbReference type="Proteomes" id="UP000030764">
    <property type="component" value="Unassembled WGS sequence"/>
</dbReference>
<name>A0A085MKP9_9BILA</name>
<dbReference type="AlphaFoldDB" id="A0A085MKP9"/>
<evidence type="ECO:0000313" key="1">
    <source>
        <dbReference type="EMBL" id="KFD57795.1"/>
    </source>
</evidence>
<dbReference type="EMBL" id="KL363187">
    <property type="protein sequence ID" value="KFD57795.1"/>
    <property type="molecule type" value="Genomic_DNA"/>
</dbReference>
<sequence length="65" mass="7088">MKLRSEDCVSTLPEAGGFCIALNKLFLLRQTKSGSDPNKLFQQNGQDALSRTEAQDVGLVYACLP</sequence>
<gene>
    <name evidence="1" type="ORF">M513_01465</name>
</gene>
<proteinExistence type="predicted"/>
<keyword evidence="2" id="KW-1185">Reference proteome</keyword>
<protein>
    <submittedName>
        <fullName evidence="1">Uncharacterized protein</fullName>
    </submittedName>
</protein>